<evidence type="ECO:0000256" key="1">
    <source>
        <dbReference type="SAM" id="Phobius"/>
    </source>
</evidence>
<dbReference type="Proteomes" id="UP000078387">
    <property type="component" value="Unassembled WGS sequence"/>
</dbReference>
<evidence type="ECO:0000313" key="2">
    <source>
        <dbReference type="EMBL" id="GAT92299.1"/>
    </source>
</evidence>
<keyword evidence="1" id="KW-1133">Transmembrane helix</keyword>
<name>A0A5K1V6X6_ENTHI</name>
<feature type="transmembrane region" description="Helical" evidence="1">
    <location>
        <begin position="6"/>
        <end position="31"/>
    </location>
</feature>
<protein>
    <recommendedName>
        <fullName evidence="4">Tetraspanin family protein</fullName>
    </recommendedName>
</protein>
<comment type="caution">
    <text evidence="2">The sequence shown here is derived from an EMBL/GenBank/DDBJ whole genome shotgun (WGS) entry which is preliminary data.</text>
</comment>
<evidence type="ECO:0000313" key="3">
    <source>
        <dbReference type="Proteomes" id="UP000078387"/>
    </source>
</evidence>
<dbReference type="AlphaFoldDB" id="A0A5K1V6X6"/>
<feature type="transmembrane region" description="Helical" evidence="1">
    <location>
        <begin position="172"/>
        <end position="192"/>
    </location>
</feature>
<keyword evidence="1" id="KW-0472">Membrane</keyword>
<accession>A0A5K1V6X6</accession>
<dbReference type="VEuPathDB" id="AmoebaDB:EHI5A_127460"/>
<feature type="transmembrane region" description="Helical" evidence="1">
    <location>
        <begin position="52"/>
        <end position="77"/>
    </location>
</feature>
<dbReference type="VEuPathDB" id="AmoebaDB:KM1_083710"/>
<keyword evidence="1" id="KW-0812">Transmembrane</keyword>
<reference evidence="2 3" key="1">
    <citation type="submission" date="2016-05" db="EMBL/GenBank/DDBJ databases">
        <title>First whole genome sequencing of Entamoeba histolytica HM1:IMSS-clone-6.</title>
        <authorList>
            <person name="Mukherjee Avik.K."/>
            <person name="Izumyama S."/>
            <person name="Nakada-Tsukui K."/>
            <person name="Nozaki T."/>
        </authorList>
    </citation>
    <scope>NUCLEOTIDE SEQUENCE [LARGE SCALE GENOMIC DNA]</scope>
    <source>
        <strain evidence="2 3">HM1:IMSS clone 6</strain>
    </source>
</reference>
<proteinExistence type="predicted"/>
<dbReference type="VEuPathDB" id="AmoebaDB:EHI7A_087640"/>
<feature type="transmembrane region" description="Helical" evidence="1">
    <location>
        <begin position="83"/>
        <end position="109"/>
    </location>
</feature>
<gene>
    <name evidence="2" type="ORF">CL6EHI_022890</name>
</gene>
<dbReference type="EMBL" id="BDEQ01000001">
    <property type="protein sequence ID" value="GAT92299.1"/>
    <property type="molecule type" value="Genomic_DNA"/>
</dbReference>
<dbReference type="OMA" id="TFIVETC"/>
<evidence type="ECO:0008006" key="4">
    <source>
        <dbReference type="Google" id="ProtNLM"/>
    </source>
</evidence>
<dbReference type="VEuPathDB" id="AmoebaDB:EHI8A_089540"/>
<dbReference type="VEuPathDB" id="AmoebaDB:EHI_022890"/>
<sequence>MKVIQFIVLGWGIFTLIAAGLWIGVVFVGPIRKMEQNNTLAKSSLNYYSRNTFVVETCTVAALMGLLGIILCVYSLIPKPTMGIVSYIGLALAVISALATVGYFGYTYFHMRNATNASMSSSLALWEEKFGCCGWDVYRQKPLCASDVGSLNPNMTCKIKTQPLRNASLQNFAVGCFFIVVLFVSAVMIVILQQKTKDTTGGYTPV</sequence>
<organism evidence="2 3">
    <name type="scientific">Entamoeba histolytica</name>
    <dbReference type="NCBI Taxonomy" id="5759"/>
    <lineage>
        <taxon>Eukaryota</taxon>
        <taxon>Amoebozoa</taxon>
        <taxon>Evosea</taxon>
        <taxon>Archamoebae</taxon>
        <taxon>Mastigamoebida</taxon>
        <taxon>Entamoebidae</taxon>
        <taxon>Entamoeba</taxon>
    </lineage>
</organism>